<dbReference type="PANTHER" id="PTHR34987:SF6">
    <property type="entry name" value="ALPHA-L-RHAMNOSIDASE SIX-HAIRPIN GLYCOSIDASE DOMAIN-CONTAINING PROTEIN"/>
    <property type="match status" value="1"/>
</dbReference>
<evidence type="ECO:0000259" key="1">
    <source>
        <dbReference type="Pfam" id="PF06202"/>
    </source>
</evidence>
<name>A0ABR7C5U0_9BACE</name>
<dbReference type="InterPro" id="IPR032790">
    <property type="entry name" value="GDE_C"/>
</dbReference>
<comment type="caution">
    <text evidence="2">The sequence shown here is derived from an EMBL/GenBank/DDBJ whole genome shotgun (WGS) entry which is preliminary data.</text>
</comment>
<dbReference type="Pfam" id="PF06202">
    <property type="entry name" value="GDE_C"/>
    <property type="match status" value="1"/>
</dbReference>
<evidence type="ECO:0000313" key="3">
    <source>
        <dbReference type="Proteomes" id="UP000600600"/>
    </source>
</evidence>
<dbReference type="PROSITE" id="PS51257">
    <property type="entry name" value="PROKAR_LIPOPROTEIN"/>
    <property type="match status" value="1"/>
</dbReference>
<organism evidence="2 3">
    <name type="scientific">Bacteroides difficilis</name>
    <dbReference type="NCBI Taxonomy" id="2763021"/>
    <lineage>
        <taxon>Bacteria</taxon>
        <taxon>Pseudomonadati</taxon>
        <taxon>Bacteroidota</taxon>
        <taxon>Bacteroidia</taxon>
        <taxon>Bacteroidales</taxon>
        <taxon>Bacteroidaceae</taxon>
        <taxon>Bacteroides</taxon>
    </lineage>
</organism>
<dbReference type="EMBL" id="JACOOE010000001">
    <property type="protein sequence ID" value="MBC5603159.1"/>
    <property type="molecule type" value="Genomic_DNA"/>
</dbReference>
<reference evidence="2 3" key="1">
    <citation type="submission" date="2020-08" db="EMBL/GenBank/DDBJ databases">
        <title>Genome public.</title>
        <authorList>
            <person name="Liu C."/>
            <person name="Sun Q."/>
        </authorList>
    </citation>
    <scope>NUCLEOTIDE SEQUENCE [LARGE SCALE GENOMIC DNA]</scope>
    <source>
        <strain evidence="2 3">M27</strain>
    </source>
</reference>
<accession>A0ABR7C5U0</accession>
<dbReference type="InterPro" id="IPR008928">
    <property type="entry name" value="6-hairpin_glycosidase_sf"/>
</dbReference>
<dbReference type="PANTHER" id="PTHR34987">
    <property type="entry name" value="C, PUTATIVE (AFU_ORTHOLOGUE AFUA_3G02880)-RELATED"/>
    <property type="match status" value="1"/>
</dbReference>
<evidence type="ECO:0000313" key="2">
    <source>
        <dbReference type="EMBL" id="MBC5603159.1"/>
    </source>
</evidence>
<dbReference type="RefSeq" id="WP_186966030.1">
    <property type="nucleotide sequence ID" value="NZ_JACOOE010000001.1"/>
</dbReference>
<sequence length="1128" mass="128166">MKIFDKHIINILCLLLLFTACHDHTLKVALLTDGGTEQQTSELTALGHILDSEKDITYEYLPIDTLTDLSHYDVVWYHRIDSMPISEQEKQMGPILTKYTTNGGKLILSMEAVRLLNTWQIEPEPIKNKIFDATDKGFGRKVGFHAYREHPLFDQLFGGAYTWHGTIDNQCRVLGFFGENKPMASTAKVIGTLWEYIYYHPEDKILWETQLGKGSILAIGGFLYYNKENFHTEILNQFTHNCIRYLSGQPIRSKTFYWEKKSLDVKEEKTTTPKVAISQPIQWHIPKTQEKICWKATNTTIDLPSPKAVLIAKEKSGIEEIWVHPFLSLRDYRIWLDISGRDTLVSLDSYNATVELRPNAIIRTYQDHDFYLKEVLTSQIDNAVTIAHYEWKGNNIHRIITDYKSNLRFMWPYDEYALGTIFYHWSSEANAFIIHDSNKEFVSLIGANLPGTPLLSGRFDDFIYPNKKPQGIVTDKHQVGCSVSYNVEQSQTMDIFMIASNEGLSKVFNSYAQVIENPQSVFNTSINHYKEYLDNNLSITTPDSLFNEGFRWATISSAQFIVDTPGIGTSLMAGYSSSRRGWGGAHKISGRPGYAWYFGRDAIWSAFALTDIGDFTTVRKVLETLIRYQQIDGKIYHELTTSGSVHFDASDATPLFINLIARYLRASGDFEFVKKHMPAITKAINYCYSTDTDGDHLIEISNVGHGWLEGGDLYGSHTEFYLAGLWNAALNDAAYIASLVGDTVNKAKYKSDANIVNEIINKNFWNEKGYYNYGKHKDGSYTDECIVLVTVPVYMGVTDKKRSEHMMEKFASSHFSTDWGVRMINDSHPIFNPTAYHFGSVWPLFTGWTALAEYEVGRYIQGFSHIMANLQNYRGISHGRIPEVINGVVYKPSGVTLHQCWSETMVLQPIVEGMLGFAPDAPRKRLKLAPRLPFHWNTLQVEKLRIADTSISFNMKKEPGKILYVFSSTQPIQATFSPSFAPGSRVERVSVNGKEVIFDLLDNGEYMNISTEIFLDKTTQVEILLHEGMSAMPAYQLPQYGEISKGIRILSQKLTDKALEIIVEGIPGTTSSIELYLPIGYKYIEGVDEEIKTTTEGVHTFRITFAKTKDKYTTKVIKIYPPSSATKL</sequence>
<dbReference type="InterPro" id="IPR012341">
    <property type="entry name" value="6hp_glycosidase-like_sf"/>
</dbReference>
<dbReference type="Gene3D" id="1.50.10.10">
    <property type="match status" value="1"/>
</dbReference>
<dbReference type="SUPFAM" id="SSF48208">
    <property type="entry name" value="Six-hairpin glycosidases"/>
    <property type="match status" value="1"/>
</dbReference>
<dbReference type="Proteomes" id="UP000600600">
    <property type="component" value="Unassembled WGS sequence"/>
</dbReference>
<protein>
    <recommendedName>
        <fullName evidence="1">Glycogen debranching enzyme C-terminal domain-containing protein</fullName>
    </recommendedName>
</protein>
<gene>
    <name evidence="2" type="ORF">H8S67_00495</name>
</gene>
<proteinExistence type="predicted"/>
<feature type="domain" description="Glycogen debranching enzyme C-terminal" evidence="1">
    <location>
        <begin position="589"/>
        <end position="907"/>
    </location>
</feature>
<keyword evidence="3" id="KW-1185">Reference proteome</keyword>